<evidence type="ECO:0000313" key="2">
    <source>
        <dbReference type="Proteomes" id="UP000682892"/>
    </source>
</evidence>
<gene>
    <name evidence="1" type="ORF">AaeL_AAEL005506</name>
</gene>
<reference evidence="1" key="1">
    <citation type="submission" date="2005-10" db="EMBL/GenBank/DDBJ databases">
        <authorList>
            <person name="Loftus B.J."/>
            <person name="Nene V.M."/>
            <person name="Hannick L.I."/>
            <person name="Bidwell S."/>
            <person name="Haas B."/>
            <person name="Amedeo P."/>
            <person name="Orvis J."/>
            <person name="Wortman J.R."/>
            <person name="White O.R."/>
            <person name="Salzberg S."/>
            <person name="Shumway M."/>
            <person name="Koo H."/>
            <person name="Zhao Y."/>
            <person name="Holmes M."/>
            <person name="Miller J."/>
            <person name="Schatz M."/>
            <person name="Pop M."/>
            <person name="Pai G."/>
            <person name="Utterback T."/>
            <person name="Rogers Y.-H."/>
            <person name="Kravitz S."/>
            <person name="Fraser C.M."/>
        </authorList>
    </citation>
    <scope>NUCLEOTIDE SEQUENCE</scope>
    <source>
        <strain evidence="1">Liverpool</strain>
    </source>
</reference>
<sequence>MMLRTCGKHAILSTSTTRLKPTTATQRCLITMITTIFTRHDWTHLLATSTQRTLSTTPGFHLTGNRLVPMVSNLRLKIRPTICPVNLRLHTNSCQFSEE</sequence>
<dbReference type="HOGENOM" id="CLU_2428822_0_0_1"/>
<evidence type="ECO:0000313" key="1">
    <source>
        <dbReference type="EMBL" id="EAT43015.1"/>
    </source>
</evidence>
<organism evidence="1 2">
    <name type="scientific">Aedes aegypti</name>
    <name type="common">Yellowfever mosquito</name>
    <name type="synonym">Culex aegypti</name>
    <dbReference type="NCBI Taxonomy" id="7159"/>
    <lineage>
        <taxon>Eukaryota</taxon>
        <taxon>Metazoa</taxon>
        <taxon>Ecdysozoa</taxon>
        <taxon>Arthropoda</taxon>
        <taxon>Hexapoda</taxon>
        <taxon>Insecta</taxon>
        <taxon>Pterygota</taxon>
        <taxon>Neoptera</taxon>
        <taxon>Endopterygota</taxon>
        <taxon>Diptera</taxon>
        <taxon>Nematocera</taxon>
        <taxon>Culicoidea</taxon>
        <taxon>Culicidae</taxon>
        <taxon>Culicinae</taxon>
        <taxon>Aedini</taxon>
        <taxon>Aedes</taxon>
        <taxon>Stegomyia</taxon>
    </lineage>
</organism>
<proteinExistence type="predicted"/>
<reference evidence="1" key="2">
    <citation type="journal article" date="2007" name="Science">
        <title>Genome sequence of Aedes aegypti, a major arbovirus vector.</title>
        <authorList>
            <person name="Nene V."/>
            <person name="Wortman J.R."/>
            <person name="Lawson D."/>
            <person name="Haas B."/>
            <person name="Kodira C."/>
            <person name="Tu Z.J."/>
            <person name="Loftus B."/>
            <person name="Xi Z."/>
            <person name="Megy K."/>
            <person name="Grabherr M."/>
            <person name="Ren Q."/>
            <person name="Zdobnov E.M."/>
            <person name="Lobo N.F."/>
            <person name="Campbell K.S."/>
            <person name="Brown S.E."/>
            <person name="Bonaldo M.F."/>
            <person name="Zhu J."/>
            <person name="Sinkins S.P."/>
            <person name="Hogenkamp D.G."/>
            <person name="Amedeo P."/>
            <person name="Arensburger P."/>
            <person name="Atkinson P.W."/>
            <person name="Bidwell S."/>
            <person name="Biedler J."/>
            <person name="Birney E."/>
            <person name="Bruggner R.V."/>
            <person name="Costas J."/>
            <person name="Coy M.R."/>
            <person name="Crabtree J."/>
            <person name="Crawford M."/>
            <person name="Debruyn B."/>
            <person name="Decaprio D."/>
            <person name="Eiglmeier K."/>
            <person name="Eisenstadt E."/>
            <person name="El-Dorry H."/>
            <person name="Gelbart W.M."/>
            <person name="Gomes S.L."/>
            <person name="Hammond M."/>
            <person name="Hannick L.I."/>
            <person name="Hogan J.R."/>
            <person name="Holmes M.H."/>
            <person name="Jaffe D."/>
            <person name="Johnston J.S."/>
            <person name="Kennedy R.C."/>
            <person name="Koo H."/>
            <person name="Kravitz S."/>
            <person name="Kriventseva E.V."/>
            <person name="Kulp D."/>
            <person name="Labutti K."/>
            <person name="Lee E."/>
            <person name="Li S."/>
            <person name="Lovin D.D."/>
            <person name="Mao C."/>
            <person name="Mauceli E."/>
            <person name="Menck C.F."/>
            <person name="Miller J.R."/>
            <person name="Montgomery P."/>
            <person name="Mori A."/>
            <person name="Nascimento A.L."/>
            <person name="Naveira H.F."/>
            <person name="Nusbaum C."/>
            <person name="O'leary S."/>
            <person name="Orvis J."/>
            <person name="Pertea M."/>
            <person name="Quesneville H."/>
            <person name="Reidenbach K.R."/>
            <person name="Rogers Y.H."/>
            <person name="Roth C.W."/>
            <person name="Schneider J.R."/>
            <person name="Schatz M."/>
            <person name="Shumway M."/>
            <person name="Stanke M."/>
            <person name="Stinson E.O."/>
            <person name="Tubio J.M."/>
            <person name="Vanzee J.P."/>
            <person name="Verjovski-Almeida S."/>
            <person name="Werner D."/>
            <person name="White O."/>
            <person name="Wyder S."/>
            <person name="Zeng Q."/>
            <person name="Zhao Q."/>
            <person name="Zhao Y."/>
            <person name="Hill C.A."/>
            <person name="Raikhel A.S."/>
            <person name="Soares M.B."/>
            <person name="Knudson D.L."/>
            <person name="Lee N.H."/>
            <person name="Galagan J."/>
            <person name="Salzberg S.L."/>
            <person name="Paulsen I.T."/>
            <person name="Dimopoulos G."/>
            <person name="Collins F.H."/>
            <person name="Birren B."/>
            <person name="Fraser-Liggett C.M."/>
            <person name="Severson D.W."/>
        </authorList>
    </citation>
    <scope>NUCLEOTIDE SEQUENCE [LARGE SCALE GENOMIC DNA]</scope>
    <source>
        <strain evidence="1">Liverpool</strain>
    </source>
</reference>
<protein>
    <submittedName>
        <fullName evidence="1">AAEL005506-PA</fullName>
    </submittedName>
</protein>
<dbReference type="Proteomes" id="UP000682892">
    <property type="component" value="Unassembled WGS sequence"/>
</dbReference>
<accession>A0A6E8PJ78</accession>
<dbReference type="EMBL" id="CH477345">
    <property type="protein sequence ID" value="EAT43015.1"/>
    <property type="molecule type" value="Genomic_DNA"/>
</dbReference>
<reference evidence="1" key="3">
    <citation type="submission" date="2012-09" db="EMBL/GenBank/DDBJ databases">
        <authorList>
            <consortium name="VectorBase"/>
        </authorList>
    </citation>
    <scope>NUCLEOTIDE SEQUENCE</scope>
    <source>
        <strain evidence="1">Liverpool</strain>
    </source>
</reference>
<name>A0A6E8PJ78_AEDAE</name>
<dbReference type="AlphaFoldDB" id="A0A6E8PJ78"/>